<evidence type="ECO:0000259" key="3">
    <source>
        <dbReference type="Pfam" id="PF03061"/>
    </source>
</evidence>
<evidence type="ECO:0000256" key="1">
    <source>
        <dbReference type="ARBA" id="ARBA00008324"/>
    </source>
</evidence>
<dbReference type="RefSeq" id="WP_047238200.1">
    <property type="nucleotide sequence ID" value="NZ_CP142381.1"/>
</dbReference>
<protein>
    <submittedName>
        <fullName evidence="4">PaaI family thioesterase</fullName>
    </submittedName>
</protein>
<evidence type="ECO:0000313" key="5">
    <source>
        <dbReference type="Proteomes" id="UP000711178"/>
    </source>
</evidence>
<gene>
    <name evidence="4" type="ORF">KIF53_17615</name>
</gene>
<comment type="caution">
    <text evidence="4">The sequence shown here is derived from an EMBL/GenBank/DDBJ whole genome shotgun (WGS) entry which is preliminary data.</text>
</comment>
<dbReference type="Proteomes" id="UP000711178">
    <property type="component" value="Unassembled WGS sequence"/>
</dbReference>
<dbReference type="Pfam" id="PF03061">
    <property type="entry name" value="4HBT"/>
    <property type="match status" value="1"/>
</dbReference>
<dbReference type="NCBIfam" id="TIGR00369">
    <property type="entry name" value="unchar_dom_1"/>
    <property type="match status" value="1"/>
</dbReference>
<sequence length="138" mass="14970">MKQDAPLLLDVAQAKKILAESPFGPWWNFQVEAVSPGKAILRLPLKPEHYRPGGVAQGGSMMTLADVAFWLALMTVAGVDTPAVTLEMKTNFLRAARTDLSCEAEVMTAGRRILYGTATITDSEGKIVSHHTLTYINA</sequence>
<organism evidence="4 5">
    <name type="scientific">Chromobacterium subtsugae</name>
    <dbReference type="NCBI Taxonomy" id="251747"/>
    <lineage>
        <taxon>Bacteria</taxon>
        <taxon>Pseudomonadati</taxon>
        <taxon>Pseudomonadota</taxon>
        <taxon>Betaproteobacteria</taxon>
        <taxon>Neisseriales</taxon>
        <taxon>Chromobacteriaceae</taxon>
        <taxon>Chromobacterium</taxon>
    </lineage>
</organism>
<reference evidence="4 5" key="1">
    <citation type="submission" date="2021-05" db="EMBL/GenBank/DDBJ databases">
        <title>Draft Whole Genome Sequencing Of Biosensor Chromobacterium violaceum Strain CV026 Reveals A Regulatory RNA In Chromobacterium violaceum Phenotype Regulatory Network.</title>
        <authorList>
            <person name="Hong K.W."/>
            <person name="Chan K.G."/>
            <person name="Chang C.-Y."/>
        </authorList>
    </citation>
    <scope>NUCLEOTIDE SEQUENCE [LARGE SCALE GENOMIC DNA]</scope>
    <source>
        <strain evidence="4 5">ATCC 31532</strain>
    </source>
</reference>
<name>A0ABS7FIA6_9NEIS</name>
<dbReference type="EMBL" id="JAHDTB010000018">
    <property type="protein sequence ID" value="MBW8289456.1"/>
    <property type="molecule type" value="Genomic_DNA"/>
</dbReference>
<dbReference type="InterPro" id="IPR029069">
    <property type="entry name" value="HotDog_dom_sf"/>
</dbReference>
<dbReference type="InterPro" id="IPR003736">
    <property type="entry name" value="PAAI_dom"/>
</dbReference>
<keyword evidence="2" id="KW-0378">Hydrolase</keyword>
<dbReference type="GeneID" id="89686271"/>
<feature type="domain" description="Thioesterase" evidence="3">
    <location>
        <begin position="53"/>
        <end position="127"/>
    </location>
</feature>
<keyword evidence="5" id="KW-1185">Reference proteome</keyword>
<dbReference type="SUPFAM" id="SSF54637">
    <property type="entry name" value="Thioesterase/thiol ester dehydrase-isomerase"/>
    <property type="match status" value="1"/>
</dbReference>
<dbReference type="Gene3D" id="3.10.129.10">
    <property type="entry name" value="Hotdog Thioesterase"/>
    <property type="match status" value="1"/>
</dbReference>
<proteinExistence type="inferred from homology"/>
<comment type="similarity">
    <text evidence="1">Belongs to the thioesterase PaaI family.</text>
</comment>
<dbReference type="PANTHER" id="PTHR21660:SF1">
    <property type="entry name" value="ACYL-COENZYME A THIOESTERASE 13"/>
    <property type="match status" value="1"/>
</dbReference>
<dbReference type="InterPro" id="IPR039298">
    <property type="entry name" value="ACOT13"/>
</dbReference>
<accession>A0ABS7FIA6</accession>
<dbReference type="InterPro" id="IPR006683">
    <property type="entry name" value="Thioestr_dom"/>
</dbReference>
<dbReference type="CDD" id="cd03443">
    <property type="entry name" value="PaaI_thioesterase"/>
    <property type="match status" value="1"/>
</dbReference>
<dbReference type="PANTHER" id="PTHR21660">
    <property type="entry name" value="THIOESTERASE SUPERFAMILY MEMBER-RELATED"/>
    <property type="match status" value="1"/>
</dbReference>
<evidence type="ECO:0000256" key="2">
    <source>
        <dbReference type="ARBA" id="ARBA00022801"/>
    </source>
</evidence>
<evidence type="ECO:0000313" key="4">
    <source>
        <dbReference type="EMBL" id="MBW8289456.1"/>
    </source>
</evidence>